<reference evidence="1" key="1">
    <citation type="submission" date="2021-02" db="EMBL/GenBank/DDBJ databases">
        <authorList>
            <person name="Dougan E. K."/>
            <person name="Rhodes N."/>
            <person name="Thang M."/>
            <person name="Chan C."/>
        </authorList>
    </citation>
    <scope>NUCLEOTIDE SEQUENCE</scope>
</reference>
<dbReference type="EMBL" id="CAJNNV010029863">
    <property type="protein sequence ID" value="CAE8630391.1"/>
    <property type="molecule type" value="Genomic_DNA"/>
</dbReference>
<feature type="non-terminal residue" evidence="1">
    <location>
        <position position="1"/>
    </location>
</feature>
<proteinExistence type="predicted"/>
<gene>
    <name evidence="1" type="ORF">PGLA1383_LOCUS46737</name>
</gene>
<name>A0A813GYQ2_POLGL</name>
<sequence>LLSLAQEILASEELQSSIAPRSLPPLTLEDIWVWKLLKQVDGDPPVSYGRPVPDLLVALWLGESKTPRPKGLALRSQSGAEVQELVIPFERNRLVMWTQAQEGRWLLKDLKKSQFEPRRADLVLSFRRSSGRRDFPGITDFTAARWPQPYP</sequence>
<accession>A0A813GYQ2</accession>
<dbReference type="AlphaFoldDB" id="A0A813GYQ2"/>
<evidence type="ECO:0000313" key="2">
    <source>
        <dbReference type="Proteomes" id="UP000654075"/>
    </source>
</evidence>
<evidence type="ECO:0000313" key="1">
    <source>
        <dbReference type="EMBL" id="CAE8630391.1"/>
    </source>
</evidence>
<keyword evidence="2" id="KW-1185">Reference proteome</keyword>
<organism evidence="1 2">
    <name type="scientific">Polarella glacialis</name>
    <name type="common">Dinoflagellate</name>
    <dbReference type="NCBI Taxonomy" id="89957"/>
    <lineage>
        <taxon>Eukaryota</taxon>
        <taxon>Sar</taxon>
        <taxon>Alveolata</taxon>
        <taxon>Dinophyceae</taxon>
        <taxon>Suessiales</taxon>
        <taxon>Suessiaceae</taxon>
        <taxon>Polarella</taxon>
    </lineage>
</organism>
<dbReference type="Proteomes" id="UP000654075">
    <property type="component" value="Unassembled WGS sequence"/>
</dbReference>
<comment type="caution">
    <text evidence="1">The sequence shown here is derived from an EMBL/GenBank/DDBJ whole genome shotgun (WGS) entry which is preliminary data.</text>
</comment>
<protein>
    <submittedName>
        <fullName evidence="1">Uncharacterized protein</fullName>
    </submittedName>
</protein>